<gene>
    <name evidence="1" type="ORF">A2397_00660</name>
</gene>
<sequence>MFKEDNHLTIITGQPANGKTTVGRLLQESFGFVCIEGDDFITPIGKTRLNNGSWNDTDRKVYLSRMAASAVEIKQDNPDVVVVDCLTTRWMREFLVTQIHAINHSLAVGFILIDRQLTSENITQIAALRRAQGHALDVDALVRFRQAFEPWDPKLPCVSFTNPGDGNIHQLLMLAQIAITKLWSP</sequence>
<comment type="caution">
    <text evidence="1">The sequence shown here is derived from an EMBL/GenBank/DDBJ whole genome shotgun (WGS) entry which is preliminary data.</text>
</comment>
<name>A0A1F4ZQS2_9BACT</name>
<dbReference type="SUPFAM" id="SSF52540">
    <property type="entry name" value="P-loop containing nucleoside triphosphate hydrolases"/>
    <property type="match status" value="1"/>
</dbReference>
<dbReference type="Proteomes" id="UP000176424">
    <property type="component" value="Unassembled WGS sequence"/>
</dbReference>
<dbReference type="Pfam" id="PF13671">
    <property type="entry name" value="AAA_33"/>
    <property type="match status" value="1"/>
</dbReference>
<accession>A0A1F4ZQS2</accession>
<evidence type="ECO:0008006" key="3">
    <source>
        <dbReference type="Google" id="ProtNLM"/>
    </source>
</evidence>
<evidence type="ECO:0000313" key="1">
    <source>
        <dbReference type="EMBL" id="OGD08438.1"/>
    </source>
</evidence>
<reference evidence="1 2" key="1">
    <citation type="journal article" date="2016" name="Nat. Commun.">
        <title>Thousands of microbial genomes shed light on interconnected biogeochemical processes in an aquifer system.</title>
        <authorList>
            <person name="Anantharaman K."/>
            <person name="Brown C.T."/>
            <person name="Hug L.A."/>
            <person name="Sharon I."/>
            <person name="Castelle C.J."/>
            <person name="Probst A.J."/>
            <person name="Thomas B.C."/>
            <person name="Singh A."/>
            <person name="Wilkins M.J."/>
            <person name="Karaoz U."/>
            <person name="Brodie E.L."/>
            <person name="Williams K.H."/>
            <person name="Hubbard S.S."/>
            <person name="Banfield J.F."/>
        </authorList>
    </citation>
    <scope>NUCLEOTIDE SEQUENCE [LARGE SCALE GENOMIC DNA]</scope>
</reference>
<dbReference type="Gene3D" id="3.40.50.300">
    <property type="entry name" value="P-loop containing nucleotide triphosphate hydrolases"/>
    <property type="match status" value="1"/>
</dbReference>
<dbReference type="AlphaFoldDB" id="A0A1F4ZQS2"/>
<dbReference type="EMBL" id="MEXR01000057">
    <property type="protein sequence ID" value="OGD08438.1"/>
    <property type="molecule type" value="Genomic_DNA"/>
</dbReference>
<dbReference type="InterPro" id="IPR027417">
    <property type="entry name" value="P-loop_NTPase"/>
</dbReference>
<protein>
    <recommendedName>
        <fullName evidence="3">AAA family ATPase</fullName>
    </recommendedName>
</protein>
<organism evidence="1 2">
    <name type="scientific">Candidatus Amesbacteria bacterium RIFOXYB1_FULL_44_23</name>
    <dbReference type="NCBI Taxonomy" id="1797263"/>
    <lineage>
        <taxon>Bacteria</taxon>
        <taxon>Candidatus Amesiibacteriota</taxon>
    </lineage>
</organism>
<dbReference type="STRING" id="1797263.A2397_00660"/>
<evidence type="ECO:0000313" key="2">
    <source>
        <dbReference type="Proteomes" id="UP000176424"/>
    </source>
</evidence>
<proteinExistence type="predicted"/>